<evidence type="ECO:0000256" key="1">
    <source>
        <dbReference type="ARBA" id="ARBA00004604"/>
    </source>
</evidence>
<keyword evidence="7" id="KW-1185">Reference proteome</keyword>
<sequence length="134" mass="15350">MAISSSKSVLTKHGRKGTVITFSMKKRESFLNGFQKRKKERRDKGQERKKLKEKQFRDGVKKEANEAMRKHIKTVEEICSANSSAIDNKSQGDLKEKEAAENAPKIIRYNGNMSSEKEYHPWSMPCSVKITDSI</sequence>
<evidence type="ECO:0000256" key="3">
    <source>
        <dbReference type="ARBA" id="ARBA00023054"/>
    </source>
</evidence>
<feature type="compositionally biased region" description="Basic and acidic residues" evidence="5">
    <location>
        <begin position="42"/>
        <end position="64"/>
    </location>
</feature>
<evidence type="ECO:0000313" key="7">
    <source>
        <dbReference type="Proteomes" id="UP001071777"/>
    </source>
</evidence>
<dbReference type="PANTHER" id="PTHR14577">
    <property type="entry name" value="NUCLEOLAR PROTEIN 12"/>
    <property type="match status" value="1"/>
</dbReference>
<dbReference type="Proteomes" id="UP001071777">
    <property type="component" value="Unassembled WGS sequence"/>
</dbReference>
<name>A0ABQ8P8A2_9CRYT</name>
<comment type="caution">
    <text evidence="6">The sequence shown here is derived from an EMBL/GenBank/DDBJ whole genome shotgun (WGS) entry which is preliminary data.</text>
</comment>
<evidence type="ECO:0008006" key="8">
    <source>
        <dbReference type="Google" id="ProtNLM"/>
    </source>
</evidence>
<evidence type="ECO:0000256" key="4">
    <source>
        <dbReference type="ARBA" id="ARBA00023242"/>
    </source>
</evidence>
<reference evidence="6" key="1">
    <citation type="submission" date="2022-10" db="EMBL/GenBank/DDBJ databases">
        <title>Adaptive evolution leads to modifications in subtelomeric GC content in a zoonotic Cryptosporidium species.</title>
        <authorList>
            <person name="Li J."/>
            <person name="Feng Y."/>
            <person name="Xiao L."/>
        </authorList>
    </citation>
    <scope>NUCLEOTIDE SEQUENCE</scope>
    <source>
        <strain evidence="6">25894</strain>
    </source>
</reference>
<protein>
    <recommendedName>
        <fullName evidence="8">Nucleolar protein 12</fullName>
    </recommendedName>
</protein>
<comment type="similarity">
    <text evidence="2">Belongs to the RRP17 family.</text>
</comment>
<dbReference type="Pfam" id="PF09805">
    <property type="entry name" value="Nop25"/>
    <property type="match status" value="1"/>
</dbReference>
<keyword evidence="4" id="KW-0539">Nucleus</keyword>
<dbReference type="EMBL" id="JAPCXB010000050">
    <property type="protein sequence ID" value="KAJ1612023.1"/>
    <property type="molecule type" value="Genomic_DNA"/>
</dbReference>
<proteinExistence type="inferred from homology"/>
<comment type="subcellular location">
    <subcellularLocation>
        <location evidence="1">Nucleus</location>
        <location evidence="1">Nucleolus</location>
    </subcellularLocation>
</comment>
<keyword evidence="3" id="KW-0175">Coiled coil</keyword>
<evidence type="ECO:0000256" key="2">
    <source>
        <dbReference type="ARBA" id="ARBA00007175"/>
    </source>
</evidence>
<feature type="region of interest" description="Disordered" evidence="5">
    <location>
        <begin position="31"/>
        <end position="64"/>
    </location>
</feature>
<dbReference type="PANTHER" id="PTHR14577:SF0">
    <property type="entry name" value="NUCLEOLAR PROTEIN 12"/>
    <property type="match status" value="1"/>
</dbReference>
<evidence type="ECO:0000313" key="6">
    <source>
        <dbReference type="EMBL" id="KAJ1612023.1"/>
    </source>
</evidence>
<dbReference type="InterPro" id="IPR019186">
    <property type="entry name" value="Nucleolar_protein_12"/>
</dbReference>
<gene>
    <name evidence="6" type="ORF">OJ252_1368</name>
</gene>
<accession>A0ABQ8P8A2</accession>
<evidence type="ECO:0000256" key="5">
    <source>
        <dbReference type="SAM" id="MobiDB-lite"/>
    </source>
</evidence>
<organism evidence="6 7">
    <name type="scientific">Cryptosporidium canis</name>
    <dbReference type="NCBI Taxonomy" id="195482"/>
    <lineage>
        <taxon>Eukaryota</taxon>
        <taxon>Sar</taxon>
        <taxon>Alveolata</taxon>
        <taxon>Apicomplexa</taxon>
        <taxon>Conoidasida</taxon>
        <taxon>Coccidia</taxon>
        <taxon>Eucoccidiorida</taxon>
        <taxon>Eimeriorina</taxon>
        <taxon>Cryptosporidiidae</taxon>
        <taxon>Cryptosporidium</taxon>
    </lineage>
</organism>